<dbReference type="Gene3D" id="3.20.20.480">
    <property type="entry name" value="Trimethylamine methyltransferase-like"/>
    <property type="match status" value="1"/>
</dbReference>
<comment type="caution">
    <text evidence="4">The sequence shown here is derived from an EMBL/GenBank/DDBJ whole genome shotgun (WGS) entry which is preliminary data.</text>
</comment>
<dbReference type="Pfam" id="PF06253">
    <property type="entry name" value="MTTB"/>
    <property type="match status" value="1"/>
</dbReference>
<sequence length="132" mass="15365">GRTASYEQVVIDNEMAGYIHRILRGIEVTEDKLALDVIREAAHGGSYLAHEHTLRYFREEQYFTKLSDRTMRDVWNRNGSKDTRERAIEKVRKVLKEHHPAPLSKEIQKELEKEVAAIYKREGVDYIPAEVG</sequence>
<evidence type="ECO:0000256" key="2">
    <source>
        <dbReference type="ARBA" id="ARBA00022603"/>
    </source>
</evidence>
<feature type="non-terminal residue" evidence="4">
    <location>
        <position position="1"/>
    </location>
</feature>
<evidence type="ECO:0000256" key="1">
    <source>
        <dbReference type="ARBA" id="ARBA00007137"/>
    </source>
</evidence>
<accession>X0VWD6</accession>
<comment type="similarity">
    <text evidence="1">Belongs to the trimethylamine methyltransferase family.</text>
</comment>
<reference evidence="4" key="1">
    <citation type="journal article" date="2014" name="Front. Microbiol.">
        <title>High frequency of phylogenetically diverse reductive dehalogenase-homologous genes in deep subseafloor sedimentary metagenomes.</title>
        <authorList>
            <person name="Kawai M."/>
            <person name="Futagami T."/>
            <person name="Toyoda A."/>
            <person name="Takaki Y."/>
            <person name="Nishi S."/>
            <person name="Hori S."/>
            <person name="Arai W."/>
            <person name="Tsubouchi T."/>
            <person name="Morono Y."/>
            <person name="Uchiyama I."/>
            <person name="Ito T."/>
            <person name="Fujiyama A."/>
            <person name="Inagaki F."/>
            <person name="Takami H."/>
        </authorList>
    </citation>
    <scope>NUCLEOTIDE SEQUENCE</scope>
    <source>
        <strain evidence="4">Expedition CK06-06</strain>
    </source>
</reference>
<proteinExistence type="inferred from homology"/>
<evidence type="ECO:0000256" key="3">
    <source>
        <dbReference type="ARBA" id="ARBA00022679"/>
    </source>
</evidence>
<dbReference type="InterPro" id="IPR038601">
    <property type="entry name" value="MttB-like_sf"/>
</dbReference>
<name>X0VWD6_9ZZZZ</name>
<keyword evidence="2" id="KW-0489">Methyltransferase</keyword>
<dbReference type="GO" id="GO:0015948">
    <property type="term" value="P:methanogenesis"/>
    <property type="evidence" value="ECO:0007669"/>
    <property type="project" value="InterPro"/>
</dbReference>
<dbReference type="EMBL" id="BARS01035279">
    <property type="protein sequence ID" value="GAG16758.1"/>
    <property type="molecule type" value="Genomic_DNA"/>
</dbReference>
<organism evidence="4">
    <name type="scientific">marine sediment metagenome</name>
    <dbReference type="NCBI Taxonomy" id="412755"/>
    <lineage>
        <taxon>unclassified sequences</taxon>
        <taxon>metagenomes</taxon>
        <taxon>ecological metagenomes</taxon>
    </lineage>
</organism>
<dbReference type="InterPro" id="IPR010426">
    <property type="entry name" value="MTTB_MeTrfase"/>
</dbReference>
<evidence type="ECO:0000313" key="4">
    <source>
        <dbReference type="EMBL" id="GAG16758.1"/>
    </source>
</evidence>
<dbReference type="GO" id="GO:0032259">
    <property type="term" value="P:methylation"/>
    <property type="evidence" value="ECO:0007669"/>
    <property type="project" value="UniProtKB-KW"/>
</dbReference>
<protein>
    <recommendedName>
        <fullName evidence="5">Trimethylamine methyltransferase</fullName>
    </recommendedName>
</protein>
<gene>
    <name evidence="4" type="ORF">S01H1_54376</name>
</gene>
<keyword evidence="3" id="KW-0808">Transferase</keyword>
<dbReference type="GO" id="GO:0008168">
    <property type="term" value="F:methyltransferase activity"/>
    <property type="evidence" value="ECO:0007669"/>
    <property type="project" value="UniProtKB-KW"/>
</dbReference>
<evidence type="ECO:0008006" key="5">
    <source>
        <dbReference type="Google" id="ProtNLM"/>
    </source>
</evidence>
<dbReference type="AlphaFoldDB" id="X0VWD6"/>